<dbReference type="PANTHER" id="PTHR45947">
    <property type="entry name" value="SULFOQUINOVOSYL TRANSFERASE SQD2"/>
    <property type="match status" value="1"/>
</dbReference>
<dbReference type="AlphaFoldDB" id="A0A0D7WA41"/>
<evidence type="ECO:0000313" key="2">
    <source>
        <dbReference type="EMBL" id="KJD34632.1"/>
    </source>
</evidence>
<keyword evidence="3" id="KW-1185">Reference proteome</keyword>
<dbReference type="STRING" id="1382798.PK35_02320"/>
<dbReference type="InterPro" id="IPR050194">
    <property type="entry name" value="Glycosyltransferase_grp1"/>
</dbReference>
<dbReference type="Pfam" id="PF00534">
    <property type="entry name" value="Glycos_transf_1"/>
    <property type="match status" value="1"/>
</dbReference>
<keyword evidence="2" id="KW-0808">Transferase</keyword>
<gene>
    <name evidence="2" type="ORF">PK35_02320</name>
</gene>
<dbReference type="PATRIC" id="fig|1382798.3.peg.469"/>
<name>A0A0D7WA41_9FLAO</name>
<dbReference type="GO" id="GO:0016757">
    <property type="term" value="F:glycosyltransferase activity"/>
    <property type="evidence" value="ECO:0007669"/>
    <property type="project" value="InterPro"/>
</dbReference>
<evidence type="ECO:0000313" key="3">
    <source>
        <dbReference type="Proteomes" id="UP000032361"/>
    </source>
</evidence>
<sequence>MKVLHVIDRMDPEYGGVCQAVRTIVKGLSDFEVVNQVVSLDDPKDLFLENDPLTIYALGPAHNPWSYSKNLKPWLIENVKNFNVIIIHGLWQYHSYVVNKVCKNLKNKPKIFVMPHGMLDPYFQRAAGRKLKAIRNILYWKFFERHVVNNAYGLLFTCEEERKLAHKPFKPYKPLQEFVVGLGVELPPELKPIMFEAFYKRCPEVKDHNYILFLSRIHEKKGVDLLLRAYEQYAQCNEKSENKNNEIPKLVIAGPGIETAYGKSILNLVEKSNFLRHHVHFPGMLKDNAKWGSFYGCEAFILPSHQENFGIAVVEALACNKPVLISNQVNIWTEIETSKGGVVNADTVEGTYKILKQFLNSTSFEKEELSMNARQCFETYFAVEPAAKKMLIAVTN</sequence>
<dbReference type="InterPro" id="IPR001296">
    <property type="entry name" value="Glyco_trans_1"/>
</dbReference>
<dbReference type="EMBL" id="JTDV01000001">
    <property type="protein sequence ID" value="KJD34632.1"/>
    <property type="molecule type" value="Genomic_DNA"/>
</dbReference>
<dbReference type="OrthoDB" id="9790710at2"/>
<reference evidence="2 3" key="1">
    <citation type="journal article" date="2015" name="Antonie Van Leeuwenhoek">
        <title>Tamlana nanhaiensis sp. nov., isolated from surface seawater collected from the South China Sea.</title>
        <authorList>
            <person name="Liu X."/>
            <person name="Lai Q."/>
            <person name="Du Y."/>
            <person name="Li G."/>
            <person name="Sun F."/>
            <person name="Shao Z."/>
        </authorList>
    </citation>
    <scope>NUCLEOTIDE SEQUENCE [LARGE SCALE GENOMIC DNA]</scope>
    <source>
        <strain evidence="2 3">FHC16</strain>
    </source>
</reference>
<organism evidence="2 3">
    <name type="scientific">Neotamlana nanhaiensis</name>
    <dbReference type="NCBI Taxonomy" id="1382798"/>
    <lineage>
        <taxon>Bacteria</taxon>
        <taxon>Pseudomonadati</taxon>
        <taxon>Bacteroidota</taxon>
        <taxon>Flavobacteriia</taxon>
        <taxon>Flavobacteriales</taxon>
        <taxon>Flavobacteriaceae</taxon>
        <taxon>Neotamlana</taxon>
    </lineage>
</organism>
<comment type="caution">
    <text evidence="2">The sequence shown here is derived from an EMBL/GenBank/DDBJ whole genome shotgun (WGS) entry which is preliminary data.</text>
</comment>
<dbReference type="PANTHER" id="PTHR45947:SF3">
    <property type="entry name" value="SULFOQUINOVOSYL TRANSFERASE SQD2"/>
    <property type="match status" value="1"/>
</dbReference>
<protein>
    <submittedName>
        <fullName evidence="2">Glycosyl transferase family 1</fullName>
    </submittedName>
</protein>
<dbReference type="RefSeq" id="WP_044625018.1">
    <property type="nucleotide sequence ID" value="NZ_JTDV01000001.1"/>
</dbReference>
<evidence type="ECO:0000259" key="1">
    <source>
        <dbReference type="Pfam" id="PF00534"/>
    </source>
</evidence>
<accession>A0A0D7WA41</accession>
<proteinExistence type="predicted"/>
<dbReference type="Proteomes" id="UP000032361">
    <property type="component" value="Unassembled WGS sequence"/>
</dbReference>
<dbReference type="SUPFAM" id="SSF53756">
    <property type="entry name" value="UDP-Glycosyltransferase/glycogen phosphorylase"/>
    <property type="match status" value="1"/>
</dbReference>
<feature type="domain" description="Glycosyl transferase family 1" evidence="1">
    <location>
        <begin position="204"/>
        <end position="362"/>
    </location>
</feature>
<dbReference type="Gene3D" id="3.40.50.2000">
    <property type="entry name" value="Glycogen Phosphorylase B"/>
    <property type="match status" value="2"/>
</dbReference>